<evidence type="ECO:0000256" key="3">
    <source>
        <dbReference type="ARBA" id="ARBA00009553"/>
    </source>
</evidence>
<comment type="pathway">
    <text evidence="2">Amino-acid biosynthesis; L-methionine biosynthesis via de novo pathway; L-methionine from L-homocysteine (MetE route): step 1/1.</text>
</comment>
<feature type="binding site" evidence="11">
    <location>
        <position position="597"/>
    </location>
    <ligand>
        <name>L-methionine</name>
        <dbReference type="ChEBI" id="CHEBI:57844"/>
    </ligand>
</feature>
<keyword evidence="8 12" id="KW-0479">Metal-binding</keyword>
<feature type="binding site" evidence="11">
    <location>
        <position position="597"/>
    </location>
    <ligand>
        <name>L-homocysteine</name>
        <dbReference type="ChEBI" id="CHEBI:58199"/>
    </ligand>
</feature>
<feature type="binding site" evidence="11">
    <location>
        <begin position="513"/>
        <end position="514"/>
    </location>
    <ligand>
        <name>5-methyltetrahydropteroyltri-L-glutamate</name>
        <dbReference type="ChEBI" id="CHEBI:58207"/>
    </ligand>
</feature>
<feature type="domain" description="Cobalamin-independent methionine synthase MetE C-terminal/archaeal" evidence="14">
    <location>
        <begin position="424"/>
        <end position="746"/>
    </location>
</feature>
<gene>
    <name evidence="16" type="ORF">SAMN02745221_00768</name>
</gene>
<evidence type="ECO:0000259" key="15">
    <source>
        <dbReference type="Pfam" id="PF08267"/>
    </source>
</evidence>
<dbReference type="InterPro" id="IPR038071">
    <property type="entry name" value="UROD/MetE-like_sf"/>
</dbReference>
<dbReference type="STRING" id="1123382.SAMN02745221_00768"/>
<feature type="binding site" evidence="11">
    <location>
        <position position="559"/>
    </location>
    <ligand>
        <name>5-methyltetrahydropteroyltri-L-glutamate</name>
        <dbReference type="ChEBI" id="CHEBI:58207"/>
    </ligand>
</feature>
<dbReference type="NCBIfam" id="NF003556">
    <property type="entry name" value="PRK05222.1"/>
    <property type="match status" value="1"/>
</dbReference>
<dbReference type="InterPro" id="IPR002629">
    <property type="entry name" value="Met_Synth_C/arc"/>
</dbReference>
<sequence length="752" mass="87208">MKSVVGFPRIGPQRELKNYVEGYLEGKVKKEELEKAARDLRKYHWLLQKEYGIDLIPSNDFSFYDHFLDHAVMLGAVPAAYRILEDEIDCYLALAKGYQRDGIDLKALPMKKWFFTNYHYLVPTLTADTEFKLSSDKPFTEFKEAWHEGIKTKPVLLGALTFLKLARKTGVDIYNKHFWEKMLEVYIEILCHFNTAGADFVQIDEPVLVMDLEERDRRFLKEFYGALLKNKGKTRVILQTYFGDIRDVYQEIVSLDFDALGLDLVDGKLNLELISQYGFPEDKLLLAGIVNGRNVFRNNYQTSIDILQKLAHYVDKGRIVLSTSCSLLLVPYSLKYENELDEKVVPYLAFAEEKLQELSEIEEIFLSGDFSKHSFYLKNAELWNLVATDQSGEKEKEEENEYIRVPAWEERIKVQKEALQLPFLPTTTIGSFPQTPDVRAMRGRFKRGEVTKEEYESFIKAKIERVIKFQEEIGLDVLVHGEYERNDMVEFFGENLEGFVITKNGWVQSYGTRCVKPPIIFYDIKRKKKLTVDYIKYAQSLTSKPVKGILTGPVTILNWSFVREDMPPDRVAMQLAQVIKEEVLDLEKEGIKIIQIDEAALLEKLPLRKSEHKTYFDWAIKAFKAVCAGVKPQTQIHTHMCYSNFDDYLDEIARMDVDVITFEAAKSDFTLLDGIRESSLQAEVGPGIFDVHSPRIVPVEEMEKLITRMLEKIEKDRLWINPDCGLKTRKEEEVFPTLKNMVVAAREIRKKF</sequence>
<feature type="active site" description="Proton donor" evidence="13">
    <location>
        <position position="692"/>
    </location>
</feature>
<feature type="binding site" evidence="11">
    <location>
        <begin position="429"/>
        <end position="431"/>
    </location>
    <ligand>
        <name>L-homocysteine</name>
        <dbReference type="ChEBI" id="CHEBI:58199"/>
    </ligand>
</feature>
<protein>
    <recommendedName>
        <fullName evidence="4">5-methyltetrahydropteroyltriglutamate--homocysteine S-methyltransferase</fullName>
        <ecNumber evidence="4">2.1.1.14</ecNumber>
    </recommendedName>
</protein>
<dbReference type="Gene3D" id="3.20.20.210">
    <property type="match status" value="2"/>
</dbReference>
<dbReference type="GO" id="GO:0008270">
    <property type="term" value="F:zinc ion binding"/>
    <property type="evidence" value="ECO:0007669"/>
    <property type="project" value="InterPro"/>
</dbReference>
<dbReference type="RefSeq" id="WP_073090320.1">
    <property type="nucleotide sequence ID" value="NZ_FQWY01000009.1"/>
</dbReference>
<dbReference type="Pfam" id="PF01717">
    <property type="entry name" value="Meth_synt_2"/>
    <property type="match status" value="1"/>
</dbReference>
<evidence type="ECO:0000313" key="17">
    <source>
        <dbReference type="Proteomes" id="UP000242329"/>
    </source>
</evidence>
<feature type="binding site" evidence="12">
    <location>
        <position position="724"/>
    </location>
    <ligand>
        <name>Zn(2+)</name>
        <dbReference type="ChEBI" id="CHEBI:29105"/>
        <label>1</label>
        <note>catalytic</note>
    </ligand>
</feature>
<comment type="similarity">
    <text evidence="3">Belongs to the vitamin-B12 independent methionine synthase family.</text>
</comment>
<proteinExistence type="inferred from homology"/>
<evidence type="ECO:0000256" key="13">
    <source>
        <dbReference type="PIRSR" id="PIRSR000382-3"/>
    </source>
</evidence>
<keyword evidence="17" id="KW-1185">Reference proteome</keyword>
<dbReference type="NCBIfam" id="TIGR01371">
    <property type="entry name" value="met_syn_B12ind"/>
    <property type="match status" value="1"/>
</dbReference>
<keyword evidence="6" id="KW-0028">Amino-acid biosynthesis</keyword>
<keyword evidence="10" id="KW-0486">Methionine biosynthesis</keyword>
<dbReference type="AlphaFoldDB" id="A0A1M5LWD2"/>
<dbReference type="PANTHER" id="PTHR30519">
    <property type="entry name" value="5-METHYLTETRAHYDROPTEROYLTRIGLUTAMATE--HOMOCYSTEINE METHYLTRANSFERASE"/>
    <property type="match status" value="1"/>
</dbReference>
<evidence type="ECO:0000256" key="12">
    <source>
        <dbReference type="PIRSR" id="PIRSR000382-2"/>
    </source>
</evidence>
<dbReference type="CDD" id="cd03312">
    <property type="entry name" value="CIMS_N_terminal_like"/>
    <property type="match status" value="1"/>
</dbReference>
<keyword evidence="5" id="KW-0489">Methyltransferase</keyword>
<organism evidence="16 17">
    <name type="scientific">Thermosyntropha lipolytica DSM 11003</name>
    <dbReference type="NCBI Taxonomy" id="1123382"/>
    <lineage>
        <taxon>Bacteria</taxon>
        <taxon>Bacillati</taxon>
        <taxon>Bacillota</taxon>
        <taxon>Clostridia</taxon>
        <taxon>Eubacteriales</taxon>
        <taxon>Syntrophomonadaceae</taxon>
        <taxon>Thermosyntropha</taxon>
    </lineage>
</organism>
<dbReference type="CDD" id="cd03311">
    <property type="entry name" value="CIMS_C_terminal_like"/>
    <property type="match status" value="1"/>
</dbReference>
<dbReference type="SUPFAM" id="SSF51726">
    <property type="entry name" value="UROD/MetE-like"/>
    <property type="match status" value="2"/>
</dbReference>
<evidence type="ECO:0000256" key="9">
    <source>
        <dbReference type="ARBA" id="ARBA00022833"/>
    </source>
</evidence>
<dbReference type="Pfam" id="PF08267">
    <property type="entry name" value="Meth_synt_1"/>
    <property type="match status" value="1"/>
</dbReference>
<feature type="domain" description="Cobalamin-independent methionine synthase MetE N-terminal" evidence="15">
    <location>
        <begin position="2"/>
        <end position="313"/>
    </location>
</feature>
<evidence type="ECO:0000256" key="11">
    <source>
        <dbReference type="PIRSR" id="PIRSR000382-1"/>
    </source>
</evidence>
<dbReference type="Proteomes" id="UP000242329">
    <property type="component" value="Unassembled WGS sequence"/>
</dbReference>
<dbReference type="GO" id="GO:0032259">
    <property type="term" value="P:methylation"/>
    <property type="evidence" value="ECO:0007669"/>
    <property type="project" value="UniProtKB-KW"/>
</dbReference>
<feature type="binding site" evidence="11">
    <location>
        <position position="117"/>
    </location>
    <ligand>
        <name>5-methyltetrahydropteroyltri-L-glutamate</name>
        <dbReference type="ChEBI" id="CHEBI:58207"/>
    </ligand>
</feature>
<evidence type="ECO:0000256" key="10">
    <source>
        <dbReference type="ARBA" id="ARBA00023167"/>
    </source>
</evidence>
<comment type="cofactor">
    <cofactor evidence="12">
        <name>Zn(2+)</name>
        <dbReference type="ChEBI" id="CHEBI:29105"/>
    </cofactor>
    <text evidence="12">Binds 2 Zn(2+) ions per subunit.</text>
</comment>
<feature type="binding site" evidence="12">
    <location>
        <position position="641"/>
    </location>
    <ligand>
        <name>Zn(2+)</name>
        <dbReference type="ChEBI" id="CHEBI:29105"/>
        <label>1</label>
        <note>catalytic</note>
    </ligand>
</feature>
<evidence type="ECO:0000256" key="1">
    <source>
        <dbReference type="ARBA" id="ARBA00002777"/>
    </source>
</evidence>
<evidence type="ECO:0000256" key="5">
    <source>
        <dbReference type="ARBA" id="ARBA00022603"/>
    </source>
</evidence>
<accession>A0A1M5LWD2</accession>
<dbReference type="EC" id="2.1.1.14" evidence="4"/>
<evidence type="ECO:0000256" key="4">
    <source>
        <dbReference type="ARBA" id="ARBA00012034"/>
    </source>
</evidence>
<dbReference type="EMBL" id="FQWY01000009">
    <property type="protein sequence ID" value="SHG69321.1"/>
    <property type="molecule type" value="Genomic_DNA"/>
</dbReference>
<evidence type="ECO:0000256" key="2">
    <source>
        <dbReference type="ARBA" id="ARBA00004681"/>
    </source>
</evidence>
<evidence type="ECO:0000256" key="7">
    <source>
        <dbReference type="ARBA" id="ARBA00022679"/>
    </source>
</evidence>
<name>A0A1M5LWD2_9FIRM</name>
<keyword evidence="7" id="KW-0808">Transferase</keyword>
<dbReference type="InterPro" id="IPR013215">
    <property type="entry name" value="Cbl-indep_Met_Synth_N"/>
</dbReference>
<dbReference type="GO" id="GO:0003871">
    <property type="term" value="F:5-methyltetrahydropteroyltriglutamate-homocysteine S-methyltransferase activity"/>
    <property type="evidence" value="ECO:0007669"/>
    <property type="project" value="UniProtKB-EC"/>
</dbReference>
<dbReference type="OrthoDB" id="244285at2"/>
<evidence type="ECO:0000256" key="8">
    <source>
        <dbReference type="ARBA" id="ARBA00022723"/>
    </source>
</evidence>
<dbReference type="InterPro" id="IPR006276">
    <property type="entry name" value="Cobalamin-indep_Met_synthase"/>
</dbReference>
<dbReference type="GO" id="GO:0009086">
    <property type="term" value="P:methionine biosynthetic process"/>
    <property type="evidence" value="ECO:0007669"/>
    <property type="project" value="UniProtKB-KW"/>
</dbReference>
<feature type="binding site" evidence="12">
    <location>
        <position position="663"/>
    </location>
    <ligand>
        <name>Zn(2+)</name>
        <dbReference type="ChEBI" id="CHEBI:29105"/>
        <label>1</label>
        <note>catalytic</note>
    </ligand>
</feature>
<feature type="binding site" evidence="11">
    <location>
        <begin position="429"/>
        <end position="431"/>
    </location>
    <ligand>
        <name>L-methionine</name>
        <dbReference type="ChEBI" id="CHEBI:57844"/>
    </ligand>
</feature>
<dbReference type="UniPathway" id="UPA00051">
    <property type="reaction ID" value="UER00082"/>
</dbReference>
<reference evidence="17" key="1">
    <citation type="submission" date="2016-11" db="EMBL/GenBank/DDBJ databases">
        <authorList>
            <person name="Varghese N."/>
            <person name="Submissions S."/>
        </authorList>
    </citation>
    <scope>NUCLEOTIDE SEQUENCE [LARGE SCALE GENOMIC DNA]</scope>
    <source>
        <strain evidence="17">DSM 11003</strain>
    </source>
</reference>
<evidence type="ECO:0000259" key="14">
    <source>
        <dbReference type="Pfam" id="PF01717"/>
    </source>
</evidence>
<feature type="binding site" evidence="12">
    <location>
        <position position="639"/>
    </location>
    <ligand>
        <name>Zn(2+)</name>
        <dbReference type="ChEBI" id="CHEBI:29105"/>
        <label>1</label>
        <note>catalytic</note>
    </ligand>
</feature>
<evidence type="ECO:0000313" key="16">
    <source>
        <dbReference type="EMBL" id="SHG69321.1"/>
    </source>
</evidence>
<evidence type="ECO:0000256" key="6">
    <source>
        <dbReference type="ARBA" id="ARBA00022605"/>
    </source>
</evidence>
<keyword evidence="9 12" id="KW-0862">Zinc</keyword>
<feature type="binding site" evidence="11">
    <location>
        <position position="482"/>
    </location>
    <ligand>
        <name>L-methionine</name>
        <dbReference type="ChEBI" id="CHEBI:57844"/>
    </ligand>
</feature>
<feature type="binding site" evidence="11">
    <location>
        <position position="17"/>
    </location>
    <ligand>
        <name>5-methyltetrahydropteroyltri-L-glutamate</name>
        <dbReference type="ChEBI" id="CHEBI:58207"/>
    </ligand>
</feature>
<comment type="function">
    <text evidence="1">Catalyzes the transfer of a methyl group from 5-methyltetrahydrofolate to homocysteine resulting in methionine formation.</text>
</comment>
<dbReference type="PIRSF" id="PIRSF000382">
    <property type="entry name" value="MeTrfase_B12_ind"/>
    <property type="match status" value="1"/>
</dbReference>